<evidence type="ECO:0000256" key="1">
    <source>
        <dbReference type="SAM" id="Phobius"/>
    </source>
</evidence>
<dbReference type="EMBL" id="MBTF01000011">
    <property type="protein sequence ID" value="OOQ59914.1"/>
    <property type="molecule type" value="Genomic_DNA"/>
</dbReference>
<name>A0A1S9PG29_9SPHI</name>
<accession>A0A1S9PG29</accession>
<evidence type="ECO:0008006" key="4">
    <source>
        <dbReference type="Google" id="ProtNLM"/>
    </source>
</evidence>
<comment type="caution">
    <text evidence="2">The sequence shown here is derived from an EMBL/GenBank/DDBJ whole genome shotgun (WGS) entry which is preliminary data.</text>
</comment>
<sequence>MAKLSLKYTANTKGIVIYYAWLMFNIMLISIKKLSIIQQHFHQVFTHTSNFIITAILMSAVSLIWLLQGAPYKFVLWLGMVAIVLNFVVELFIPVLNTPDIIDAVYGTVGVLITLLVMLHFKTVGLQNREQ</sequence>
<keyword evidence="1" id="KW-1133">Transmembrane helix</keyword>
<keyword evidence="1" id="KW-0472">Membrane</keyword>
<feature type="transmembrane region" description="Helical" evidence="1">
    <location>
        <begin position="51"/>
        <end position="67"/>
    </location>
</feature>
<dbReference type="OrthoDB" id="5975840at2"/>
<dbReference type="RefSeq" id="WP_078348060.1">
    <property type="nucleotide sequence ID" value="NZ_MBTF01000011.1"/>
</dbReference>
<protein>
    <recommendedName>
        <fullName evidence="4">VanZ-like domain-containing protein</fullName>
    </recommendedName>
</protein>
<dbReference type="Proteomes" id="UP000189739">
    <property type="component" value="Unassembled WGS sequence"/>
</dbReference>
<reference evidence="2 3" key="1">
    <citation type="submission" date="2016-07" db="EMBL/GenBank/DDBJ databases">
        <title>Genomic analysis of zinc-resistant bacterium Mucilaginibacter pedocola TBZ30.</title>
        <authorList>
            <person name="Huang J."/>
            <person name="Tang J."/>
        </authorList>
    </citation>
    <scope>NUCLEOTIDE SEQUENCE [LARGE SCALE GENOMIC DNA]</scope>
    <source>
        <strain evidence="2 3">TBZ30</strain>
    </source>
</reference>
<evidence type="ECO:0000313" key="3">
    <source>
        <dbReference type="Proteomes" id="UP000189739"/>
    </source>
</evidence>
<feature type="transmembrane region" description="Helical" evidence="1">
    <location>
        <begin position="12"/>
        <end position="31"/>
    </location>
</feature>
<dbReference type="AlphaFoldDB" id="A0A1S9PG29"/>
<feature type="transmembrane region" description="Helical" evidence="1">
    <location>
        <begin position="74"/>
        <end position="95"/>
    </location>
</feature>
<keyword evidence="3" id="KW-1185">Reference proteome</keyword>
<proteinExistence type="predicted"/>
<organism evidence="2 3">
    <name type="scientific">Mucilaginibacter pedocola</name>
    <dbReference type="NCBI Taxonomy" id="1792845"/>
    <lineage>
        <taxon>Bacteria</taxon>
        <taxon>Pseudomonadati</taxon>
        <taxon>Bacteroidota</taxon>
        <taxon>Sphingobacteriia</taxon>
        <taxon>Sphingobacteriales</taxon>
        <taxon>Sphingobacteriaceae</taxon>
        <taxon>Mucilaginibacter</taxon>
    </lineage>
</organism>
<feature type="transmembrane region" description="Helical" evidence="1">
    <location>
        <begin position="101"/>
        <end position="121"/>
    </location>
</feature>
<evidence type="ECO:0000313" key="2">
    <source>
        <dbReference type="EMBL" id="OOQ59914.1"/>
    </source>
</evidence>
<gene>
    <name evidence="2" type="ORF">BC343_27540</name>
</gene>
<keyword evidence="1" id="KW-0812">Transmembrane</keyword>